<dbReference type="InterPro" id="IPR027417">
    <property type="entry name" value="P-loop_NTPase"/>
</dbReference>
<dbReference type="Pfam" id="PF04313">
    <property type="entry name" value="HSDR_N"/>
    <property type="match status" value="1"/>
</dbReference>
<keyword evidence="7 10" id="KW-0378">Hydrolase</keyword>
<evidence type="ECO:0000256" key="10">
    <source>
        <dbReference type="RuleBase" id="RU364115"/>
    </source>
</evidence>
<dbReference type="SMART" id="SM00487">
    <property type="entry name" value="DEXDc"/>
    <property type="match status" value="1"/>
</dbReference>
<sequence length="962" mass="111238">MTTQPEQTLENNLISQLQQLGYKKVTIADETALLSNLKTQLETHNKTELSEKEFAQILNAINKGNVFERAKILRDRVEYTDDSGEHRTIELINQIHWCKNEFQVAQQISMKGLYKNRYDVTILVNGIPLVQVELKRRGLELKEAFKQTSRYGIHSYDAGQGLFQFIQIFVISNGANTKYYANGPMKSRSFKQTFYWSDVKNKLITQLSTFADTFLEPCHISKMITKYVVLNETEKTLMVLRPYQYYATEAIVDRVKSTTKYGYIWHTTGSGKTLTSFKTAQILTNLPHVYKVVFVVDRKDLDTQTTQEFNGFSKGSIDGTNNTNTLVKQLIGDDKLIVTTIQKLSTAVNKARYVEKMTPLKEKRIVFIFDECHRSQFGKTHSDIKAFFEKCQMFGFTGTPIFEKNAGTNEWGKRTTQMLFGDCLHKYVITDAIRDENVLKFSVEYISTFKKRDHIFDINVEAIDEEEVMNAPQRLNNIVDYILNNHGRKTHNRAFTAIFCVPSVHVLIEYYKLFQSKYEAGEHKLKVGTIFSYGANVDLIDDDVDEMGLTMEDENDSLLVAAEAKAPYGLQSQGKKHPREYLDEFIGDYNKHFGTNFSTQDSKSFYNYYNDIAKRVKNRQVDILLVVNMFLTGFDSKRLNTLYVDKNLKYHGLIQAFSRTNRILDELKSQGNIVCFRNLKDATDQAISLFSNIEAKSEIIIEPYEDYIKKFNDAYIELLKIAPSVNSVNDLQDEDAQLEFIKAFRELMRLKNVLGTFTEFDFADLSMPEQAFEDYKSKYLDLYDRTKNDSQKEKISILNDIDFELELIHRDEINVSYILKLLGKLKDATPEEQEKQKKAIVELIVGEVQLRSKRELIEKFIRENLPKIADSEDIPDEFATFWTMERLTALHQLSQEENLDDEALEKVIGDFIYTEKEPLRDDIIGLMKNKPSLKERKTIAERIKSKILGFVETFINGISEAA</sequence>
<dbReference type="InterPro" id="IPR051268">
    <property type="entry name" value="Type-I_R_enzyme_R_subunit"/>
</dbReference>
<dbReference type="Gene3D" id="3.40.50.300">
    <property type="entry name" value="P-loop containing nucleotide triphosphate hydrolases"/>
    <property type="match status" value="2"/>
</dbReference>
<evidence type="ECO:0000256" key="4">
    <source>
        <dbReference type="ARBA" id="ARBA00022741"/>
    </source>
</evidence>
<dbReference type="InterPro" id="IPR004473">
    <property type="entry name" value="Restrct_endonuc_typeI_HsdR"/>
</dbReference>
<comment type="subunit">
    <text evidence="10">The type I restriction/modification system is composed of three polypeptides R, M and S.</text>
</comment>
<evidence type="ECO:0000256" key="7">
    <source>
        <dbReference type="ARBA" id="ARBA00022801"/>
    </source>
</evidence>
<evidence type="ECO:0000256" key="1">
    <source>
        <dbReference type="ARBA" id="ARBA00000851"/>
    </source>
</evidence>
<feature type="domain" description="Helicase ATP-binding" evidence="11">
    <location>
        <begin position="253"/>
        <end position="418"/>
    </location>
</feature>
<dbReference type="Gene3D" id="3.90.1570.50">
    <property type="match status" value="1"/>
</dbReference>
<keyword evidence="4 10" id="KW-0547">Nucleotide-binding</keyword>
<dbReference type="GO" id="GO:0004519">
    <property type="term" value="F:endonuclease activity"/>
    <property type="evidence" value="ECO:0007669"/>
    <property type="project" value="UniProtKB-KW"/>
</dbReference>
<evidence type="ECO:0000256" key="3">
    <source>
        <dbReference type="ARBA" id="ARBA00022722"/>
    </source>
</evidence>
<evidence type="ECO:0000313" key="12">
    <source>
        <dbReference type="EMBL" id="MCH7412087.1"/>
    </source>
</evidence>
<keyword evidence="3" id="KW-0540">Nuclease</keyword>
<dbReference type="InterPro" id="IPR014001">
    <property type="entry name" value="Helicase_ATP-bd"/>
</dbReference>
<dbReference type="PROSITE" id="PS51192">
    <property type="entry name" value="HELICASE_ATP_BIND_1"/>
    <property type="match status" value="1"/>
</dbReference>
<dbReference type="InterPro" id="IPR055180">
    <property type="entry name" value="HsdR_RecA-like_helicase_dom_2"/>
</dbReference>
<dbReference type="Pfam" id="PF12008">
    <property type="entry name" value="EcoR124_C"/>
    <property type="match status" value="1"/>
</dbReference>
<keyword evidence="5 10" id="KW-0680">Restriction system</keyword>
<keyword evidence="9 10" id="KW-0238">DNA-binding</keyword>
<keyword evidence="13" id="KW-1185">Reference proteome</keyword>
<evidence type="ECO:0000259" key="11">
    <source>
        <dbReference type="PROSITE" id="PS51192"/>
    </source>
</evidence>
<evidence type="ECO:0000256" key="8">
    <source>
        <dbReference type="ARBA" id="ARBA00022840"/>
    </source>
</evidence>
<accession>A0ABS9V6P4</accession>
<dbReference type="Proteomes" id="UP001165430">
    <property type="component" value="Unassembled WGS sequence"/>
</dbReference>
<organism evidence="12 13">
    <name type="scientific">Belliella alkalica</name>
    <dbReference type="NCBI Taxonomy" id="1730871"/>
    <lineage>
        <taxon>Bacteria</taxon>
        <taxon>Pseudomonadati</taxon>
        <taxon>Bacteroidota</taxon>
        <taxon>Cytophagia</taxon>
        <taxon>Cytophagales</taxon>
        <taxon>Cyclobacteriaceae</taxon>
        <taxon>Belliella</taxon>
    </lineage>
</organism>
<dbReference type="CDD" id="cd18030">
    <property type="entry name" value="DEXHc_RE_I_HsdR"/>
    <property type="match status" value="1"/>
</dbReference>
<proteinExistence type="inferred from homology"/>
<dbReference type="RefSeq" id="WP_241409477.1">
    <property type="nucleotide sequence ID" value="NZ_JAKZGO010000001.1"/>
</dbReference>
<protein>
    <recommendedName>
        <fullName evidence="10">Type I restriction enzyme endonuclease subunit</fullName>
        <shortName evidence="10">R protein</shortName>
        <ecNumber evidence="10">3.1.21.3</ecNumber>
    </recommendedName>
</protein>
<dbReference type="EMBL" id="JAKZGO010000001">
    <property type="protein sequence ID" value="MCH7412087.1"/>
    <property type="molecule type" value="Genomic_DNA"/>
</dbReference>
<comment type="catalytic activity">
    <reaction evidence="1 10">
        <text>Endonucleolytic cleavage of DNA to give random double-stranded fragments with terminal 5'-phosphates, ATP is simultaneously hydrolyzed.</text>
        <dbReference type="EC" id="3.1.21.3"/>
    </reaction>
</comment>
<keyword evidence="8 10" id="KW-0067">ATP-binding</keyword>
<comment type="function">
    <text evidence="10">Subunit R is required for both nuclease and ATPase activities, but not for modification.</text>
</comment>
<evidence type="ECO:0000313" key="13">
    <source>
        <dbReference type="Proteomes" id="UP001165430"/>
    </source>
</evidence>
<gene>
    <name evidence="12" type="ORF">MM213_01220</name>
</gene>
<dbReference type="InterPro" id="IPR007409">
    <property type="entry name" value="Restrct_endonuc_type1_HsdR_N"/>
</dbReference>
<dbReference type="InterPro" id="IPR040980">
    <property type="entry name" value="SWI2_SNF2"/>
</dbReference>
<dbReference type="CDD" id="cd18800">
    <property type="entry name" value="SF2_C_EcoR124I-like"/>
    <property type="match status" value="1"/>
</dbReference>
<dbReference type="EC" id="3.1.21.3" evidence="10"/>
<comment type="similarity">
    <text evidence="2 10">Belongs to the HsdR family.</text>
</comment>
<comment type="caution">
    <text evidence="12">The sequence shown here is derived from an EMBL/GenBank/DDBJ whole genome shotgun (WGS) entry which is preliminary data.</text>
</comment>
<dbReference type="NCBIfam" id="TIGR00348">
    <property type="entry name" value="hsdR"/>
    <property type="match status" value="1"/>
</dbReference>
<dbReference type="Pfam" id="PF18766">
    <property type="entry name" value="SWI2_SNF2"/>
    <property type="match status" value="1"/>
</dbReference>
<dbReference type="Pfam" id="PF22679">
    <property type="entry name" value="T1R_D3-like"/>
    <property type="match status" value="1"/>
</dbReference>
<evidence type="ECO:0000256" key="6">
    <source>
        <dbReference type="ARBA" id="ARBA00022759"/>
    </source>
</evidence>
<name>A0ABS9V6P4_9BACT</name>
<dbReference type="SUPFAM" id="SSF52540">
    <property type="entry name" value="P-loop containing nucleoside triphosphate hydrolases"/>
    <property type="match status" value="2"/>
</dbReference>
<dbReference type="PANTHER" id="PTHR30195">
    <property type="entry name" value="TYPE I SITE-SPECIFIC DEOXYRIBONUCLEASE PROTEIN SUBUNIT M AND R"/>
    <property type="match status" value="1"/>
</dbReference>
<keyword evidence="6 12" id="KW-0255">Endonuclease</keyword>
<evidence type="ECO:0000256" key="9">
    <source>
        <dbReference type="ARBA" id="ARBA00023125"/>
    </source>
</evidence>
<evidence type="ECO:0000256" key="2">
    <source>
        <dbReference type="ARBA" id="ARBA00008598"/>
    </source>
</evidence>
<dbReference type="InterPro" id="IPR022625">
    <property type="entry name" value="TypeI_RM_Rsu_C"/>
</dbReference>
<dbReference type="PANTHER" id="PTHR30195:SF16">
    <property type="entry name" value="TYPE I RESTRICTION ENZYME ENDONUCLEASE SUBUNIT"/>
    <property type="match status" value="1"/>
</dbReference>
<dbReference type="CDD" id="cd22332">
    <property type="entry name" value="HsdR_N"/>
    <property type="match status" value="1"/>
</dbReference>
<reference evidence="12" key="1">
    <citation type="submission" date="2022-03" db="EMBL/GenBank/DDBJ databases">
        <title>De novo assembled genomes of Belliella spp. (Cyclobacteriaceae) strains.</title>
        <authorList>
            <person name="Szabo A."/>
            <person name="Korponai K."/>
            <person name="Felfoldi T."/>
        </authorList>
    </citation>
    <scope>NUCLEOTIDE SEQUENCE</scope>
    <source>
        <strain evidence="12">DSM 111903</strain>
    </source>
</reference>
<dbReference type="Gene3D" id="1.20.58.910">
    <property type="match status" value="1"/>
</dbReference>
<evidence type="ECO:0000256" key="5">
    <source>
        <dbReference type="ARBA" id="ARBA00022747"/>
    </source>
</evidence>